<dbReference type="InterPro" id="IPR029052">
    <property type="entry name" value="Metallo-depent_PP-like"/>
</dbReference>
<reference evidence="3" key="2">
    <citation type="submission" date="2021-04" db="EMBL/GenBank/DDBJ databases">
        <authorList>
            <person name="Gilroy R."/>
        </authorList>
    </citation>
    <scope>NUCLEOTIDE SEQUENCE</scope>
    <source>
        <strain evidence="3">ChiSxjej1B13-11762</strain>
    </source>
</reference>
<dbReference type="InterPro" id="IPR041796">
    <property type="entry name" value="Mre11_N"/>
</dbReference>
<comment type="caution">
    <text evidence="3">The sequence shown here is derived from an EMBL/GenBank/DDBJ whole genome shotgun (WGS) entry which is preliminary data.</text>
</comment>
<proteinExistence type="predicted"/>
<sequence>MGAEPDAGSAYTPDRAREIWTSLEKTAELCKKRKADLLLIAGDLFHRQPLLRELKEVNACLGKLPSTQVVLIIGNHDYLKPDSYYRTFRWAENIHPLLDSEIQCVEFPKIAAAVYGCSYHTREISGRPYASAFAPGRQEHEILLLHGGDERHVPIDSRELLDLGYDYVALGHIHKPQEIVPGRIAYSGAVEPIDKNDTGPHGCIEGEINEKGCQIQFVPTAGREYRRLDVEVTEEMTGHQVKEQLCRMIREQGRDHMYKASLTGFRDPDILFDLTSFDVYGNLVELTDETRPAYRFETLKLQNQDNILGAFIRELEGSGEDTVEYRALCEGVQALMETRRG</sequence>
<evidence type="ECO:0000259" key="2">
    <source>
        <dbReference type="Pfam" id="PF00149"/>
    </source>
</evidence>
<dbReference type="Pfam" id="PF00149">
    <property type="entry name" value="Metallophos"/>
    <property type="match status" value="1"/>
</dbReference>
<evidence type="ECO:0000313" key="3">
    <source>
        <dbReference type="EMBL" id="HIW84782.1"/>
    </source>
</evidence>
<dbReference type="InterPro" id="IPR004843">
    <property type="entry name" value="Calcineurin-like_PHP"/>
</dbReference>
<feature type="domain" description="Calcineurin-like phosphoesterase" evidence="2">
    <location>
        <begin position="22"/>
        <end position="176"/>
    </location>
</feature>
<dbReference type="Proteomes" id="UP000824263">
    <property type="component" value="Unassembled WGS sequence"/>
</dbReference>
<dbReference type="EMBL" id="DXGF01000190">
    <property type="protein sequence ID" value="HIW84782.1"/>
    <property type="molecule type" value="Genomic_DNA"/>
</dbReference>
<keyword evidence="1" id="KW-0378">Hydrolase</keyword>
<gene>
    <name evidence="3" type="ORF">H9873_10755</name>
</gene>
<dbReference type="GO" id="GO:0004527">
    <property type="term" value="F:exonuclease activity"/>
    <property type="evidence" value="ECO:0007669"/>
    <property type="project" value="UniProtKB-KW"/>
</dbReference>
<evidence type="ECO:0000313" key="4">
    <source>
        <dbReference type="Proteomes" id="UP000824263"/>
    </source>
</evidence>
<organism evidence="3 4">
    <name type="scientific">Candidatus Dorea gallistercoris</name>
    <dbReference type="NCBI Taxonomy" id="2838542"/>
    <lineage>
        <taxon>Bacteria</taxon>
        <taxon>Bacillati</taxon>
        <taxon>Bacillota</taxon>
        <taxon>Clostridia</taxon>
        <taxon>Lachnospirales</taxon>
        <taxon>Lachnospiraceae</taxon>
        <taxon>Dorea</taxon>
    </lineage>
</organism>
<dbReference type="InterPro" id="IPR050535">
    <property type="entry name" value="DNA_Repair-Maintenance_Comp"/>
</dbReference>
<dbReference type="PANTHER" id="PTHR30337:SF7">
    <property type="entry name" value="PHOSPHOESTERASE"/>
    <property type="match status" value="1"/>
</dbReference>
<dbReference type="PANTHER" id="PTHR30337">
    <property type="entry name" value="COMPONENT OF ATP-DEPENDENT DSDNA EXONUCLEASE"/>
    <property type="match status" value="1"/>
</dbReference>
<dbReference type="AlphaFoldDB" id="A0A9D1RC08"/>
<reference evidence="3" key="1">
    <citation type="journal article" date="2021" name="PeerJ">
        <title>Extensive microbial diversity within the chicken gut microbiome revealed by metagenomics and culture.</title>
        <authorList>
            <person name="Gilroy R."/>
            <person name="Ravi A."/>
            <person name="Getino M."/>
            <person name="Pursley I."/>
            <person name="Horton D.L."/>
            <person name="Alikhan N.F."/>
            <person name="Baker D."/>
            <person name="Gharbi K."/>
            <person name="Hall N."/>
            <person name="Watson M."/>
            <person name="Adriaenssens E.M."/>
            <person name="Foster-Nyarko E."/>
            <person name="Jarju S."/>
            <person name="Secka A."/>
            <person name="Antonio M."/>
            <person name="Oren A."/>
            <person name="Chaudhuri R.R."/>
            <person name="La Ragione R."/>
            <person name="Hildebrand F."/>
            <person name="Pallen M.J."/>
        </authorList>
    </citation>
    <scope>NUCLEOTIDE SEQUENCE</scope>
    <source>
        <strain evidence="3">ChiSxjej1B13-11762</strain>
    </source>
</reference>
<dbReference type="SUPFAM" id="SSF56300">
    <property type="entry name" value="Metallo-dependent phosphatases"/>
    <property type="match status" value="1"/>
</dbReference>
<accession>A0A9D1RC08</accession>
<dbReference type="Gene3D" id="3.60.21.10">
    <property type="match status" value="1"/>
</dbReference>
<name>A0A9D1RC08_9FIRM</name>
<keyword evidence="3" id="KW-0540">Nuclease</keyword>
<dbReference type="CDD" id="cd00840">
    <property type="entry name" value="MPP_Mre11_N"/>
    <property type="match status" value="1"/>
</dbReference>
<keyword evidence="3" id="KW-0269">Exonuclease</keyword>
<protein>
    <submittedName>
        <fullName evidence="3">DNA repair exonuclease</fullName>
    </submittedName>
</protein>
<evidence type="ECO:0000256" key="1">
    <source>
        <dbReference type="ARBA" id="ARBA00022801"/>
    </source>
</evidence>